<evidence type="ECO:0000313" key="2">
    <source>
        <dbReference type="Proteomes" id="UP001221142"/>
    </source>
</evidence>
<evidence type="ECO:0000313" key="1">
    <source>
        <dbReference type="EMBL" id="KAJ7622382.1"/>
    </source>
</evidence>
<dbReference type="Proteomes" id="UP001221142">
    <property type="component" value="Unassembled WGS sequence"/>
</dbReference>
<dbReference type="SUPFAM" id="SSF48371">
    <property type="entry name" value="ARM repeat"/>
    <property type="match status" value="1"/>
</dbReference>
<organism evidence="1 2">
    <name type="scientific">Roridomyces roridus</name>
    <dbReference type="NCBI Taxonomy" id="1738132"/>
    <lineage>
        <taxon>Eukaryota</taxon>
        <taxon>Fungi</taxon>
        <taxon>Dikarya</taxon>
        <taxon>Basidiomycota</taxon>
        <taxon>Agaricomycotina</taxon>
        <taxon>Agaricomycetes</taxon>
        <taxon>Agaricomycetidae</taxon>
        <taxon>Agaricales</taxon>
        <taxon>Marasmiineae</taxon>
        <taxon>Mycenaceae</taxon>
        <taxon>Roridomyces</taxon>
    </lineage>
</organism>
<comment type="caution">
    <text evidence="1">The sequence shown here is derived from an EMBL/GenBank/DDBJ whole genome shotgun (WGS) entry which is preliminary data.</text>
</comment>
<protein>
    <submittedName>
        <fullName evidence="1">Uncharacterized protein</fullName>
    </submittedName>
</protein>
<dbReference type="AlphaFoldDB" id="A0AAD7BIQ7"/>
<accession>A0AAD7BIQ7</accession>
<name>A0AAD7BIQ7_9AGAR</name>
<keyword evidence="2" id="KW-1185">Reference proteome</keyword>
<dbReference type="Gene3D" id="1.25.10.10">
    <property type="entry name" value="Leucine-rich Repeat Variant"/>
    <property type="match status" value="1"/>
</dbReference>
<dbReference type="EMBL" id="JARKIF010000015">
    <property type="protein sequence ID" value="KAJ7622382.1"/>
    <property type="molecule type" value="Genomic_DNA"/>
</dbReference>
<reference evidence="1" key="1">
    <citation type="submission" date="2023-03" db="EMBL/GenBank/DDBJ databases">
        <title>Massive genome expansion in bonnet fungi (Mycena s.s.) driven by repeated elements and novel gene families across ecological guilds.</title>
        <authorList>
            <consortium name="Lawrence Berkeley National Laboratory"/>
            <person name="Harder C.B."/>
            <person name="Miyauchi S."/>
            <person name="Viragh M."/>
            <person name="Kuo A."/>
            <person name="Thoen E."/>
            <person name="Andreopoulos B."/>
            <person name="Lu D."/>
            <person name="Skrede I."/>
            <person name="Drula E."/>
            <person name="Henrissat B."/>
            <person name="Morin E."/>
            <person name="Kohler A."/>
            <person name="Barry K."/>
            <person name="LaButti K."/>
            <person name="Morin E."/>
            <person name="Salamov A."/>
            <person name="Lipzen A."/>
            <person name="Mereny Z."/>
            <person name="Hegedus B."/>
            <person name="Baldrian P."/>
            <person name="Stursova M."/>
            <person name="Weitz H."/>
            <person name="Taylor A."/>
            <person name="Grigoriev I.V."/>
            <person name="Nagy L.G."/>
            <person name="Martin F."/>
            <person name="Kauserud H."/>
        </authorList>
    </citation>
    <scope>NUCLEOTIDE SEQUENCE</scope>
    <source>
        <strain evidence="1">9284</strain>
    </source>
</reference>
<sequence length="476" mass="52743">MAALPRAETRGSLASWWSDSNPLVVQGPTINIHALAKPLMRRMYHRQALAFIAQDVRGRPLSEEMIEIYTSYLACKYVFLETQARVLEHLDECWSYAGAVELAPELILRMLWDKTLKHRAYSLAKTLLAHKLGVPNPQIVEDVVIQRGHYNETGLAESILGAISESTEPTTILVALLNSKAGHVTRWACTLITNLATHPSFVGAALRDSELLIEMLLNLARGPDLDISIDALGALIPISRHDRGAAAIVATNRLGTIWYSESVRMNRAAFNLLASLLGSVVPGDQILGTIPIARLLDLLRRSIKILFLRPVAEDRACLGAILDADWQREFPSLLTSQSHHFTASQTCLLIASIVEHEPTRADDLWEVATREMFGVLWEKHVDRQRRYHWERGQVHQAMVALTARQLHQTMAALTEIAKHPRGAQAVAAACTSQPILMSFLSGDEGLRPTVRKLFDVLAAQGGEVASDNTPSEELRL</sequence>
<dbReference type="InterPro" id="IPR016024">
    <property type="entry name" value="ARM-type_fold"/>
</dbReference>
<gene>
    <name evidence="1" type="ORF">FB45DRAFT_927656</name>
</gene>
<proteinExistence type="predicted"/>
<dbReference type="InterPro" id="IPR011989">
    <property type="entry name" value="ARM-like"/>
</dbReference>